<accession>A0A7W6E8Q1</accession>
<sequence length="131" mass="13592">MSKTLSSWLKSIACFAVAFALVLAPPSATHAASGMHGSTHGASVDVKISDVNPHVAHSDMTQQHGDTAASDTDTDEQVAGKCCNGICTSVVLTDNSVDGFMPALSGKYLMPTAQSRSVIASGFLRPPQFLI</sequence>
<reference evidence="2 3" key="1">
    <citation type="submission" date="2020-08" db="EMBL/GenBank/DDBJ databases">
        <title>Genomic Encyclopedia of Type Strains, Phase IV (KMG-IV): sequencing the most valuable type-strain genomes for metagenomic binning, comparative biology and taxonomic classification.</title>
        <authorList>
            <person name="Goeker M."/>
        </authorList>
    </citation>
    <scope>NUCLEOTIDE SEQUENCE [LARGE SCALE GENOMIC DNA]</scope>
    <source>
        <strain evidence="2 3">DSM 102234</strain>
    </source>
</reference>
<evidence type="ECO:0000256" key="1">
    <source>
        <dbReference type="SAM" id="SignalP"/>
    </source>
</evidence>
<dbReference type="Proteomes" id="UP000530268">
    <property type="component" value="Unassembled WGS sequence"/>
</dbReference>
<comment type="caution">
    <text evidence="2">The sequence shown here is derived from an EMBL/GenBank/DDBJ whole genome shotgun (WGS) entry which is preliminary data.</text>
</comment>
<organism evidence="2 3">
    <name type="scientific">Sulfitobacter undariae</name>
    <dbReference type="NCBI Taxonomy" id="1563671"/>
    <lineage>
        <taxon>Bacteria</taxon>
        <taxon>Pseudomonadati</taxon>
        <taxon>Pseudomonadota</taxon>
        <taxon>Alphaproteobacteria</taxon>
        <taxon>Rhodobacterales</taxon>
        <taxon>Roseobacteraceae</taxon>
        <taxon>Sulfitobacter</taxon>
    </lineage>
</organism>
<gene>
    <name evidence="2" type="ORF">GGR95_003172</name>
</gene>
<keyword evidence="1" id="KW-0732">Signal</keyword>
<protein>
    <submittedName>
        <fullName evidence="2">Uncharacterized protein</fullName>
    </submittedName>
</protein>
<proteinExistence type="predicted"/>
<dbReference type="AlphaFoldDB" id="A0A7W6E8Q1"/>
<keyword evidence="3" id="KW-1185">Reference proteome</keyword>
<feature type="chain" id="PRO_5030551147" evidence="1">
    <location>
        <begin position="32"/>
        <end position="131"/>
    </location>
</feature>
<evidence type="ECO:0000313" key="3">
    <source>
        <dbReference type="Proteomes" id="UP000530268"/>
    </source>
</evidence>
<dbReference type="EMBL" id="JACIEI010000015">
    <property type="protein sequence ID" value="MBB3995516.1"/>
    <property type="molecule type" value="Genomic_DNA"/>
</dbReference>
<feature type="signal peptide" evidence="1">
    <location>
        <begin position="1"/>
        <end position="31"/>
    </location>
</feature>
<name>A0A7W6E8Q1_9RHOB</name>
<evidence type="ECO:0000313" key="2">
    <source>
        <dbReference type="EMBL" id="MBB3995516.1"/>
    </source>
</evidence>